<keyword evidence="5" id="KW-0436">Ligase</keyword>
<dbReference type="RefSeq" id="WP_010365993.1">
    <property type="nucleotide sequence ID" value="NZ_AHBZ03000023.1"/>
</dbReference>
<dbReference type="GO" id="GO:0043041">
    <property type="term" value="P:amino acid activation for nonribosomal peptide biosynthetic process"/>
    <property type="evidence" value="ECO:0007669"/>
    <property type="project" value="TreeGrafter"/>
</dbReference>
<sequence length="1127" mass="127702">MIAKNIIVDLYQRGVIIQHDDSELLLTGNTNSLTPQDLTQIKENKSEILILLDQENRSQLPSINRTRADHYVAPVSSFQRNMFILESLSDDKNYYNVPVAFRLTGEIEIAALEKAVASLCKEFHILRTVYQYDNEELIQVIEPYELTKVAFEIVSLDAEQVEFRLQEEANYCFNLSEQWPIKVALLRSEKEQILSINMHHIAVDGYSAKLIVKALSNAYARYCTANLTDTMNSDIVELCPPQYADYAHWHQQYLTSEACEKARSYWRQLLKEAPSCHNFPLEYPRPSTLSVEGGDASIEIKGSLFNQLVIAAKNKNTSVFLVLQSLFAGFLARYGDEEDLVIGSIYANRQPREFMGTVGMFANTVPFRYKLKEETDLNHIIDSTCAQHYSAMEHQQLPFEMMLEGLNIERDSSYNPLVQIAFVLQENSLDDFSLHNLQSEAINNRQAVAKFDFSVHVYINNESLELQWEYNSNLFSRERMDAIINEFTLFARHHVHNEFDRVHHYQFQDLMIHSDVSRDNFKPYISNPEIIEQYALSRPNKVAVYQGAEVINYSDLIVQANKLIAGLQERGLVAGDRIAVYMDKSIEQITVMYAAMRGGFVYVPLDPTYPAERLAYICENAHAQLLIHAAHLRPSDVIASSMKLERFETLITSTAIPDLAVLRENDPAYIIYTSGSTGKPKGVIVSHGSLYFSLQANKQVFEFMPEDIMPTVGSQAFGVSLLETFVPLISGGTVQVLENSAVRDLNSLIELTQNATVIHMVPSLMAQWLDFVEAKPAQYQKLRLLLVGAEAVPPSLLKRLSEWRKDIVVRVLYGMTESAVVSSSYLSHEHDGNGYSLGKVHPNMRFYIMNRFGVPQPQGGTGELYVGGLSLADGYVDLPELTDNKFSQHPQLQARLYKTGDRARQHSSGHFEFLGRVDHQVSLRGMRIETGEIESLVNQIGEIKKCIAHVMPLDSGDSKFLLYYTKYGDIDRAVIEESIKSVLAKGVPESMRPSVFMQLDSFPYNPNGKVDRNKLPKPVTNSHYVAPSTESEKYLHELWCNILEVEQVSIVDGFFELGGHSLMATKLINHVNEHFKINLPLKLFWEASNIHSCAFEIDKAVDKLSLVDLLMSDEGEVAKEEVDELVI</sequence>
<dbReference type="PROSITE" id="PS00012">
    <property type="entry name" value="PHOSPHOPANTETHEINE"/>
    <property type="match status" value="1"/>
</dbReference>
<dbReference type="InterPro" id="IPR023213">
    <property type="entry name" value="CAT-like_dom_sf"/>
</dbReference>
<dbReference type="GO" id="GO:0044550">
    <property type="term" value="P:secondary metabolite biosynthetic process"/>
    <property type="evidence" value="ECO:0007669"/>
    <property type="project" value="TreeGrafter"/>
</dbReference>
<dbReference type="GO" id="GO:0005737">
    <property type="term" value="C:cytoplasm"/>
    <property type="evidence" value="ECO:0007669"/>
    <property type="project" value="TreeGrafter"/>
</dbReference>
<dbReference type="InterPro" id="IPR042099">
    <property type="entry name" value="ANL_N_sf"/>
</dbReference>
<dbReference type="Pfam" id="PF00550">
    <property type="entry name" value="PP-binding"/>
    <property type="match status" value="1"/>
</dbReference>
<dbReference type="Gene3D" id="3.40.50.12780">
    <property type="entry name" value="N-terminal domain of ligase-like"/>
    <property type="match status" value="1"/>
</dbReference>
<dbReference type="EMBL" id="AHBZ03000023">
    <property type="protein sequence ID" value="KAF7767746.1"/>
    <property type="molecule type" value="Genomic_DNA"/>
</dbReference>
<dbReference type="InterPro" id="IPR009081">
    <property type="entry name" value="PP-bd_ACP"/>
</dbReference>
<reference evidence="5" key="2">
    <citation type="submission" date="2015-03" db="EMBL/GenBank/DDBJ databases">
        <title>Genome sequence of Pseudoalteromonas citrea.</title>
        <authorList>
            <person name="Xie B.-B."/>
            <person name="Rong J.-C."/>
            <person name="Qin Q.-L."/>
            <person name="Zhang Y.-Z."/>
        </authorList>
    </citation>
    <scope>NUCLEOTIDE SEQUENCE</scope>
    <source>
        <strain evidence="5">DSM 8771</strain>
    </source>
</reference>
<dbReference type="SUPFAM" id="SSF56801">
    <property type="entry name" value="Acetyl-CoA synthetase-like"/>
    <property type="match status" value="1"/>
</dbReference>
<dbReference type="NCBIfam" id="TIGR01733">
    <property type="entry name" value="AA-adenyl-dom"/>
    <property type="match status" value="1"/>
</dbReference>
<dbReference type="Gene3D" id="3.30.559.10">
    <property type="entry name" value="Chloramphenicol acetyltransferase-like domain"/>
    <property type="match status" value="1"/>
</dbReference>
<evidence type="ECO:0000259" key="4">
    <source>
        <dbReference type="PROSITE" id="PS50075"/>
    </source>
</evidence>
<dbReference type="InterPro" id="IPR006162">
    <property type="entry name" value="Ppantetheine_attach_site"/>
</dbReference>
<dbReference type="InterPro" id="IPR000873">
    <property type="entry name" value="AMP-dep_synth/lig_dom"/>
</dbReference>
<evidence type="ECO:0000313" key="6">
    <source>
        <dbReference type="Proteomes" id="UP000016487"/>
    </source>
</evidence>
<accession>A0AAD4FQT6</accession>
<name>A0AAD4FQT6_9GAMM</name>
<dbReference type="Proteomes" id="UP000016487">
    <property type="component" value="Unassembled WGS sequence"/>
</dbReference>
<dbReference type="Gene3D" id="1.10.1200.10">
    <property type="entry name" value="ACP-like"/>
    <property type="match status" value="1"/>
</dbReference>
<dbReference type="SUPFAM" id="SSF47336">
    <property type="entry name" value="ACP-like"/>
    <property type="match status" value="1"/>
</dbReference>
<reference evidence="5" key="1">
    <citation type="journal article" date="2012" name="J. Bacteriol.">
        <title>Genome sequences of type strains of seven species of the marine bacterium Pseudoalteromonas.</title>
        <authorList>
            <person name="Xie B.B."/>
            <person name="Shu Y.L."/>
            <person name="Qin Q.L."/>
            <person name="Rong J.C."/>
            <person name="Zhang X.Y."/>
            <person name="Chen X.L."/>
            <person name="Shi M."/>
            <person name="He H.L."/>
            <person name="Zhou B.C."/>
            <person name="Zhang Y.Z."/>
        </authorList>
    </citation>
    <scope>NUCLEOTIDE SEQUENCE</scope>
    <source>
        <strain evidence="5">DSM 8771</strain>
    </source>
</reference>
<dbReference type="InterPro" id="IPR020845">
    <property type="entry name" value="AMP-binding_CS"/>
</dbReference>
<comment type="cofactor">
    <cofactor evidence="1">
        <name>pantetheine 4'-phosphate</name>
        <dbReference type="ChEBI" id="CHEBI:47942"/>
    </cofactor>
</comment>
<dbReference type="PANTHER" id="PTHR45527:SF1">
    <property type="entry name" value="FATTY ACID SYNTHASE"/>
    <property type="match status" value="1"/>
</dbReference>
<feature type="domain" description="Carrier" evidence="4">
    <location>
        <begin position="1026"/>
        <end position="1101"/>
    </location>
</feature>
<dbReference type="InterPro" id="IPR001242">
    <property type="entry name" value="Condensation_dom"/>
</dbReference>
<proteinExistence type="predicted"/>
<evidence type="ECO:0000256" key="3">
    <source>
        <dbReference type="ARBA" id="ARBA00022553"/>
    </source>
</evidence>
<dbReference type="CDD" id="cd19531">
    <property type="entry name" value="LCL_NRPS-like"/>
    <property type="match status" value="1"/>
</dbReference>
<keyword evidence="3" id="KW-0597">Phosphoprotein</keyword>
<dbReference type="InterPro" id="IPR010071">
    <property type="entry name" value="AA_adenyl_dom"/>
</dbReference>
<dbReference type="GO" id="GO:0031177">
    <property type="term" value="F:phosphopantetheine binding"/>
    <property type="evidence" value="ECO:0007669"/>
    <property type="project" value="TreeGrafter"/>
</dbReference>
<dbReference type="PANTHER" id="PTHR45527">
    <property type="entry name" value="NONRIBOSOMAL PEPTIDE SYNTHETASE"/>
    <property type="match status" value="1"/>
</dbReference>
<dbReference type="SUPFAM" id="SSF52777">
    <property type="entry name" value="CoA-dependent acyltransferases"/>
    <property type="match status" value="2"/>
</dbReference>
<dbReference type="InterPro" id="IPR045851">
    <property type="entry name" value="AMP-bd_C_sf"/>
</dbReference>
<comment type="caution">
    <text evidence="5">The sequence shown here is derived from an EMBL/GenBank/DDBJ whole genome shotgun (WGS) entry which is preliminary data.</text>
</comment>
<dbReference type="GO" id="GO:0016874">
    <property type="term" value="F:ligase activity"/>
    <property type="evidence" value="ECO:0007669"/>
    <property type="project" value="UniProtKB-KW"/>
</dbReference>
<gene>
    <name evidence="5" type="primary">menE</name>
    <name evidence="5" type="ORF">PCIT_a3834</name>
</gene>
<dbReference type="PROSITE" id="PS50075">
    <property type="entry name" value="CARRIER"/>
    <property type="match status" value="1"/>
</dbReference>
<dbReference type="Gene3D" id="3.30.300.30">
    <property type="match status" value="1"/>
</dbReference>
<dbReference type="Pfam" id="PF00668">
    <property type="entry name" value="Condensation"/>
    <property type="match status" value="1"/>
</dbReference>
<protein>
    <submittedName>
        <fullName evidence="5">O-succinylbenzoic acid--CoA ligase</fullName>
    </submittedName>
</protein>
<dbReference type="Pfam" id="PF00501">
    <property type="entry name" value="AMP-binding"/>
    <property type="match status" value="1"/>
</dbReference>
<dbReference type="PRINTS" id="PR00154">
    <property type="entry name" value="AMPBINDING"/>
</dbReference>
<organism evidence="5 6">
    <name type="scientific">Pseudoalteromonas citrea</name>
    <dbReference type="NCBI Taxonomy" id="43655"/>
    <lineage>
        <taxon>Bacteria</taxon>
        <taxon>Pseudomonadati</taxon>
        <taxon>Pseudomonadota</taxon>
        <taxon>Gammaproteobacteria</taxon>
        <taxon>Alteromonadales</taxon>
        <taxon>Pseudoalteromonadaceae</taxon>
        <taxon>Pseudoalteromonas</taxon>
    </lineage>
</organism>
<dbReference type="PROSITE" id="PS00455">
    <property type="entry name" value="AMP_BINDING"/>
    <property type="match status" value="1"/>
</dbReference>
<dbReference type="InterPro" id="IPR036736">
    <property type="entry name" value="ACP-like_sf"/>
</dbReference>
<dbReference type="CDD" id="cd05930">
    <property type="entry name" value="A_NRPS"/>
    <property type="match status" value="1"/>
</dbReference>
<evidence type="ECO:0000256" key="2">
    <source>
        <dbReference type="ARBA" id="ARBA00022450"/>
    </source>
</evidence>
<keyword evidence="2" id="KW-0596">Phosphopantetheine</keyword>
<dbReference type="InterPro" id="IPR020459">
    <property type="entry name" value="AMP-binding"/>
</dbReference>
<evidence type="ECO:0000256" key="1">
    <source>
        <dbReference type="ARBA" id="ARBA00001957"/>
    </source>
</evidence>
<dbReference type="AlphaFoldDB" id="A0AAD4FQT6"/>
<evidence type="ECO:0000313" key="5">
    <source>
        <dbReference type="EMBL" id="KAF7767746.1"/>
    </source>
</evidence>
<dbReference type="Gene3D" id="3.30.559.30">
    <property type="entry name" value="Nonribosomal peptide synthetase, condensation domain"/>
    <property type="match status" value="1"/>
</dbReference>